<dbReference type="InterPro" id="IPR020084">
    <property type="entry name" value="NUDIX_hydrolase_CS"/>
</dbReference>
<gene>
    <name evidence="9" type="ORF">OLW01_12765</name>
</gene>
<dbReference type="InterPro" id="IPR000086">
    <property type="entry name" value="NUDIX_hydrolase_dom"/>
</dbReference>
<dbReference type="PANTHER" id="PTHR11839">
    <property type="entry name" value="UDP/ADP-SUGAR PYROPHOSPHATASE"/>
    <property type="match status" value="1"/>
</dbReference>
<accession>A0ABY7ANZ8</accession>
<dbReference type="Pfam" id="PF00293">
    <property type="entry name" value="NUDIX"/>
    <property type="match status" value="1"/>
</dbReference>
<evidence type="ECO:0000256" key="7">
    <source>
        <dbReference type="ARBA" id="ARBA00032272"/>
    </source>
</evidence>
<comment type="catalytic activity">
    <reaction evidence="1">
        <text>GDP-alpha-D-mannose + H2O = alpha-D-mannose 1-phosphate + GMP + 2 H(+)</text>
        <dbReference type="Rhea" id="RHEA:27978"/>
        <dbReference type="ChEBI" id="CHEBI:15377"/>
        <dbReference type="ChEBI" id="CHEBI:15378"/>
        <dbReference type="ChEBI" id="CHEBI:57527"/>
        <dbReference type="ChEBI" id="CHEBI:58115"/>
        <dbReference type="ChEBI" id="CHEBI:58409"/>
    </reaction>
</comment>
<feature type="domain" description="Nudix hydrolase" evidence="8">
    <location>
        <begin position="44"/>
        <end position="172"/>
    </location>
</feature>
<dbReference type="CDD" id="cd24161">
    <property type="entry name" value="NUDIX_ADPRase_Ndx2"/>
    <property type="match status" value="1"/>
</dbReference>
<sequence>MQDKGNPWQVKHSEQVYQSPWIKVREDKVITPAGTDGIYSVVEFQNSAVGIVPIDEDGNTWLVGQWRYPLNAYSWEIIEGGCPIGEKAEDCALRELKEESGLTAKTLIPFLEMSLSNSSTDDQAIVYVAKDLQMGEAQPEETEDLQLVKIPLSQAYEYVMQGRIHDAISVAALLKLKQLAYF</sequence>
<proteinExistence type="inferred from homology"/>
<dbReference type="Gene3D" id="3.90.79.10">
    <property type="entry name" value="Nucleoside Triphosphate Pyrophosphohydrolase"/>
    <property type="match status" value="1"/>
</dbReference>
<dbReference type="PROSITE" id="PS51462">
    <property type="entry name" value="NUDIX"/>
    <property type="match status" value="1"/>
</dbReference>
<comment type="similarity">
    <text evidence="3">Belongs to the Nudix hydrolase family. NudK subfamily.</text>
</comment>
<dbReference type="Proteomes" id="UP001163726">
    <property type="component" value="Chromosome"/>
</dbReference>
<dbReference type="SUPFAM" id="SSF55811">
    <property type="entry name" value="Nudix"/>
    <property type="match status" value="1"/>
</dbReference>
<dbReference type="InterPro" id="IPR015797">
    <property type="entry name" value="NUDIX_hydrolase-like_dom_sf"/>
</dbReference>
<dbReference type="GO" id="GO:0016787">
    <property type="term" value="F:hydrolase activity"/>
    <property type="evidence" value="ECO:0007669"/>
    <property type="project" value="UniProtKB-KW"/>
</dbReference>
<organism evidence="9 10">
    <name type="scientific">Catenovulum adriaticum</name>
    <dbReference type="NCBI Taxonomy" id="2984846"/>
    <lineage>
        <taxon>Bacteria</taxon>
        <taxon>Pseudomonadati</taxon>
        <taxon>Pseudomonadota</taxon>
        <taxon>Gammaproteobacteria</taxon>
        <taxon>Alteromonadales</taxon>
        <taxon>Alteromonadaceae</taxon>
        <taxon>Catenovulum</taxon>
    </lineage>
</organism>
<reference evidence="9" key="1">
    <citation type="submission" date="2022-10" db="EMBL/GenBank/DDBJ databases">
        <title>Catenovulum adriacola sp. nov. isolated in the Harbour of Susak.</title>
        <authorList>
            <person name="Schoch T."/>
            <person name="Reich S.J."/>
            <person name="Stoeferle S."/>
            <person name="Flaiz M."/>
            <person name="Kazda M."/>
            <person name="Riedel C.U."/>
            <person name="Duerre P."/>
        </authorList>
    </citation>
    <scope>NUCLEOTIDE SEQUENCE</scope>
    <source>
        <strain evidence="9">TS8</strain>
    </source>
</reference>
<evidence type="ECO:0000256" key="1">
    <source>
        <dbReference type="ARBA" id="ARBA00000847"/>
    </source>
</evidence>
<evidence type="ECO:0000256" key="6">
    <source>
        <dbReference type="ARBA" id="ARBA00032162"/>
    </source>
</evidence>
<evidence type="ECO:0000313" key="9">
    <source>
        <dbReference type="EMBL" id="WAJ70001.1"/>
    </source>
</evidence>
<keyword evidence="10" id="KW-1185">Reference proteome</keyword>
<dbReference type="PROSITE" id="PS00893">
    <property type="entry name" value="NUDIX_BOX"/>
    <property type="match status" value="1"/>
</dbReference>
<evidence type="ECO:0000313" key="10">
    <source>
        <dbReference type="Proteomes" id="UP001163726"/>
    </source>
</evidence>
<evidence type="ECO:0000256" key="2">
    <source>
        <dbReference type="ARBA" id="ARBA00001946"/>
    </source>
</evidence>
<dbReference type="RefSeq" id="WP_268074300.1">
    <property type="nucleotide sequence ID" value="NZ_CP109965.1"/>
</dbReference>
<dbReference type="EMBL" id="CP109965">
    <property type="protein sequence ID" value="WAJ70001.1"/>
    <property type="molecule type" value="Genomic_DNA"/>
</dbReference>
<name>A0ABY7ANZ8_9ALTE</name>
<evidence type="ECO:0000256" key="4">
    <source>
        <dbReference type="ARBA" id="ARBA00016377"/>
    </source>
</evidence>
<evidence type="ECO:0000259" key="8">
    <source>
        <dbReference type="PROSITE" id="PS51462"/>
    </source>
</evidence>
<evidence type="ECO:0000256" key="3">
    <source>
        <dbReference type="ARBA" id="ARBA00007275"/>
    </source>
</evidence>
<keyword evidence="5 9" id="KW-0378">Hydrolase</keyword>
<evidence type="ECO:0000256" key="5">
    <source>
        <dbReference type="ARBA" id="ARBA00022801"/>
    </source>
</evidence>
<dbReference type="PANTHER" id="PTHR11839:SF18">
    <property type="entry name" value="NUDIX HYDROLASE DOMAIN-CONTAINING PROTEIN"/>
    <property type="match status" value="1"/>
</dbReference>
<comment type="cofactor">
    <cofactor evidence="2">
        <name>Mg(2+)</name>
        <dbReference type="ChEBI" id="CHEBI:18420"/>
    </cofactor>
</comment>
<protein>
    <recommendedName>
        <fullName evidence="4">GDP-mannose pyrophosphatase</fullName>
    </recommendedName>
    <alternativeName>
        <fullName evidence="6">GDP-mannose hydrolase</fullName>
    </alternativeName>
    <alternativeName>
        <fullName evidence="7">GDPMK</fullName>
    </alternativeName>
</protein>